<dbReference type="EMBL" id="NHMP01000002">
    <property type="protein sequence ID" value="OXE50218.1"/>
    <property type="molecule type" value="Genomic_DNA"/>
</dbReference>
<evidence type="ECO:0000256" key="3">
    <source>
        <dbReference type="ARBA" id="ARBA00011245"/>
    </source>
</evidence>
<comment type="subunit">
    <text evidence="3">Monomer.</text>
</comment>
<gene>
    <name evidence="14" type="ORF">ADH67_04285</name>
</gene>
<keyword evidence="5" id="KW-0813">Transport</keyword>
<comment type="similarity">
    <text evidence="2">Belongs to the LolB family.</text>
</comment>
<sequence length="174" mass="19021">MKKFGFSVLTAAMLVLAGCSTPSIQKTADVEEWHGRFSITLLKDGKADRNSGTFLLTSSAEQKELILKGPLGANAATLTENSDGAVLAISNEEPIKARRSREITERVIGAPLDLTDLVDWLSAKKDAQQSEKELAASGWELTAERNSENKLTRIVMKRQESFHTPAVTLILLPR</sequence>
<dbReference type="RefSeq" id="WP_066594576.1">
    <property type="nucleotide sequence ID" value="NZ_CAJTBZ010000027.1"/>
</dbReference>
<reference evidence="15" key="1">
    <citation type="submission" date="2017-05" db="EMBL/GenBank/DDBJ databases">
        <title>Improved OligoMM genomes.</title>
        <authorList>
            <person name="Garzetti D."/>
        </authorList>
    </citation>
    <scope>NUCLEOTIDE SEQUENCE [LARGE SCALE GENOMIC DNA]</scope>
    <source>
        <strain evidence="15">YL45</strain>
    </source>
</reference>
<feature type="chain" id="PRO_5011237196" description="Outer-membrane lipoprotein LolB" evidence="13">
    <location>
        <begin position="18"/>
        <end position="174"/>
    </location>
</feature>
<accession>A0A227KRQ3</accession>
<dbReference type="PROSITE" id="PS51257">
    <property type="entry name" value="PROKAR_LIPOPROTEIN"/>
    <property type="match status" value="1"/>
</dbReference>
<organism evidence="14 15">
    <name type="scientific">Turicimonas muris</name>
    <dbReference type="NCBI Taxonomy" id="1796652"/>
    <lineage>
        <taxon>Bacteria</taxon>
        <taxon>Pseudomonadati</taxon>
        <taxon>Pseudomonadota</taxon>
        <taxon>Betaproteobacteria</taxon>
        <taxon>Burkholderiales</taxon>
        <taxon>Sutterellaceae</taxon>
        <taxon>Turicimonas</taxon>
    </lineage>
</organism>
<evidence type="ECO:0000256" key="13">
    <source>
        <dbReference type="SAM" id="SignalP"/>
    </source>
</evidence>
<keyword evidence="15" id="KW-1185">Reference proteome</keyword>
<evidence type="ECO:0000313" key="15">
    <source>
        <dbReference type="Proteomes" id="UP000214610"/>
    </source>
</evidence>
<evidence type="ECO:0000256" key="11">
    <source>
        <dbReference type="ARBA" id="ARBA00023237"/>
    </source>
</evidence>
<evidence type="ECO:0000256" key="7">
    <source>
        <dbReference type="ARBA" id="ARBA00022927"/>
    </source>
</evidence>
<evidence type="ECO:0000256" key="12">
    <source>
        <dbReference type="ARBA" id="ARBA00023288"/>
    </source>
</evidence>
<proteinExistence type="inferred from homology"/>
<keyword evidence="7" id="KW-0653">Protein transport</keyword>
<evidence type="ECO:0000256" key="8">
    <source>
        <dbReference type="ARBA" id="ARBA00023136"/>
    </source>
</evidence>
<evidence type="ECO:0000256" key="6">
    <source>
        <dbReference type="ARBA" id="ARBA00022729"/>
    </source>
</evidence>
<dbReference type="InterPro" id="IPR004565">
    <property type="entry name" value="OM_lipoprot_LolB"/>
</dbReference>
<evidence type="ECO:0000256" key="1">
    <source>
        <dbReference type="ARBA" id="ARBA00004459"/>
    </source>
</evidence>
<keyword evidence="8" id="KW-0472">Membrane</keyword>
<comment type="subcellular location">
    <subcellularLocation>
        <location evidence="1">Cell outer membrane</location>
        <topology evidence="1">Lipid-anchor</topology>
    </subcellularLocation>
</comment>
<dbReference type="GeneID" id="78362363"/>
<evidence type="ECO:0000313" key="14">
    <source>
        <dbReference type="EMBL" id="OXE50218.1"/>
    </source>
</evidence>
<feature type="signal peptide" evidence="13">
    <location>
        <begin position="1"/>
        <end position="17"/>
    </location>
</feature>
<evidence type="ECO:0000256" key="5">
    <source>
        <dbReference type="ARBA" id="ARBA00022448"/>
    </source>
</evidence>
<dbReference type="Pfam" id="PF03550">
    <property type="entry name" value="LolB"/>
    <property type="match status" value="1"/>
</dbReference>
<comment type="caution">
    <text evidence="14">The sequence shown here is derived from an EMBL/GenBank/DDBJ whole genome shotgun (WGS) entry which is preliminary data.</text>
</comment>
<keyword evidence="12" id="KW-0449">Lipoprotein</keyword>
<evidence type="ECO:0000256" key="9">
    <source>
        <dbReference type="ARBA" id="ARBA00023139"/>
    </source>
</evidence>
<name>A0A227KRQ3_9BURK</name>
<protein>
    <recommendedName>
        <fullName evidence="4">Outer-membrane lipoprotein LolB</fullName>
    </recommendedName>
</protein>
<evidence type="ECO:0000256" key="4">
    <source>
        <dbReference type="ARBA" id="ARBA00016202"/>
    </source>
</evidence>
<evidence type="ECO:0000256" key="10">
    <source>
        <dbReference type="ARBA" id="ARBA00023186"/>
    </source>
</evidence>
<keyword evidence="9" id="KW-0564">Palmitate</keyword>
<dbReference type="GO" id="GO:0015031">
    <property type="term" value="P:protein transport"/>
    <property type="evidence" value="ECO:0007669"/>
    <property type="project" value="UniProtKB-KW"/>
</dbReference>
<dbReference type="Proteomes" id="UP000214610">
    <property type="component" value="Unassembled WGS sequence"/>
</dbReference>
<keyword evidence="10" id="KW-0143">Chaperone</keyword>
<dbReference type="GO" id="GO:0009279">
    <property type="term" value="C:cell outer membrane"/>
    <property type="evidence" value="ECO:0007669"/>
    <property type="project" value="UniProtKB-SubCell"/>
</dbReference>
<dbReference type="AlphaFoldDB" id="A0A227KRQ3"/>
<dbReference type="InterPro" id="IPR029046">
    <property type="entry name" value="LolA/LolB/LppX"/>
</dbReference>
<evidence type="ECO:0000256" key="2">
    <source>
        <dbReference type="ARBA" id="ARBA00009696"/>
    </source>
</evidence>
<keyword evidence="11" id="KW-0998">Cell outer membrane</keyword>
<keyword evidence="6 13" id="KW-0732">Signal</keyword>
<dbReference type="Gene3D" id="2.50.20.10">
    <property type="entry name" value="Lipoprotein localisation LolA/LolB/LppX"/>
    <property type="match status" value="1"/>
</dbReference>
<dbReference type="SUPFAM" id="SSF89392">
    <property type="entry name" value="Prokaryotic lipoproteins and lipoprotein localization factors"/>
    <property type="match status" value="1"/>
</dbReference>